<name>A0A1B8XZ70_XENTR</name>
<reference evidence="1" key="1">
    <citation type="submission" date="2009-11" db="EMBL/GenBank/DDBJ databases">
        <authorList>
            <consortium name="US DOE Joint Genome Institute (JGI-PGF)"/>
            <person name="Ottilar R."/>
            <person name="Schmutz J."/>
            <person name="Salamov A."/>
            <person name="Cheng J.F."/>
            <person name="Lucas S."/>
            <person name="Pitluck S."/>
            <person name="Gundlach H."/>
            <person name="Guo Y."/>
            <person name="Haberer G."/>
            <person name="Nasrallah J."/>
            <person name="Mayer K.F.X."/>
            <person name="van de Peer Y."/>
            <person name="Weigel D."/>
            <person name="Grigoriev I.V."/>
        </authorList>
    </citation>
    <scope>NUCLEOTIDE SEQUENCE</scope>
    <source>
        <strain evidence="1">Nigerian</strain>
    </source>
</reference>
<proteinExistence type="predicted"/>
<reference evidence="1" key="3">
    <citation type="submission" date="2016-05" db="EMBL/GenBank/DDBJ databases">
        <title>WGS assembly of Xenopus tropicalis.</title>
        <authorList>
            <person name="Sessions A."/>
            <person name="Jenkins J."/>
            <person name="Mitros T."/>
            <person name="Lyons J.T."/>
            <person name="Dichmann D.S."/>
            <person name="Robert J."/>
            <person name="Harland R.M."/>
            <person name="Rokhsar D.S."/>
        </authorList>
    </citation>
    <scope>NUCLEOTIDE SEQUENCE</scope>
    <source>
        <strain evidence="1">Nigerian</strain>
    </source>
</reference>
<sequence>QPVCSQLLWNYNSQHALRAVIGTQQGIYIGQIPV</sequence>
<protein>
    <submittedName>
        <fullName evidence="1">Uncharacterized protein</fullName>
    </submittedName>
</protein>
<gene>
    <name evidence="1" type="ORF">XENTR_v900288862mg</name>
</gene>
<dbReference type="AlphaFoldDB" id="A0A1B8XZ70"/>
<feature type="non-terminal residue" evidence="1">
    <location>
        <position position="1"/>
    </location>
</feature>
<organism evidence="1">
    <name type="scientific">Xenopus tropicalis</name>
    <name type="common">Western clawed frog</name>
    <name type="synonym">Silurana tropicalis</name>
    <dbReference type="NCBI Taxonomy" id="8364"/>
    <lineage>
        <taxon>Eukaryota</taxon>
        <taxon>Metazoa</taxon>
        <taxon>Chordata</taxon>
        <taxon>Craniata</taxon>
        <taxon>Vertebrata</taxon>
        <taxon>Euteleostomi</taxon>
        <taxon>Amphibia</taxon>
        <taxon>Batrachia</taxon>
        <taxon>Anura</taxon>
        <taxon>Pipoidea</taxon>
        <taxon>Pipidae</taxon>
        <taxon>Xenopodinae</taxon>
        <taxon>Xenopus</taxon>
        <taxon>Silurana</taxon>
    </lineage>
</organism>
<accession>A0A1B8XZ70</accession>
<reference evidence="1" key="2">
    <citation type="journal article" date="2010" name="Science">
        <title>The genome of the Western clawed frog Xenopus tropicalis.</title>
        <authorList>
            <person name="Hellsten U."/>
            <person name="Harland R.M."/>
            <person name="Gilchrist M.J."/>
            <person name="Hendrix D."/>
            <person name="Jurka J."/>
            <person name="Kapitonov V."/>
            <person name="Ovcharenko I."/>
            <person name="Putnam N.H."/>
            <person name="Shu S."/>
            <person name="Taher L."/>
            <person name="Blitz I.L."/>
            <person name="Blumberg B."/>
            <person name="Dichmann D.S."/>
            <person name="Dubchak I."/>
            <person name="Amaya E."/>
            <person name="Detter J.C."/>
            <person name="Fletcher R."/>
            <person name="Gerhard D.S."/>
            <person name="Goodstein D."/>
            <person name="Graves T."/>
            <person name="Grigoriev I.V."/>
            <person name="Grimwood J."/>
            <person name="Kawashima T."/>
            <person name="Lindquist E."/>
            <person name="Lucas S.M."/>
            <person name="Mead P.E."/>
            <person name="Mitros T."/>
            <person name="Ogino H."/>
            <person name="Ohta Y."/>
            <person name="Poliakov A.V."/>
            <person name="Pollet N."/>
            <person name="Robert J."/>
            <person name="Salamov A."/>
            <person name="Sater A.K."/>
            <person name="Schmutz J."/>
            <person name="Terry A."/>
            <person name="Vize P.D."/>
            <person name="Warren W.C."/>
            <person name="Wells D."/>
            <person name="Wills A."/>
            <person name="Wilson R.K."/>
            <person name="Zimmerman L.B."/>
            <person name="Zorn A.M."/>
            <person name="Grainger R."/>
            <person name="Grammer T."/>
            <person name="Khokha M.K."/>
            <person name="Richardson P.M."/>
            <person name="Rokhsar D.S."/>
        </authorList>
    </citation>
    <scope>NUCLEOTIDE SEQUENCE [LARGE SCALE GENOMIC DNA]</scope>
    <source>
        <strain evidence="1">Nigerian</strain>
    </source>
</reference>
<evidence type="ECO:0000313" key="1">
    <source>
        <dbReference type="EMBL" id="OCA15980.1"/>
    </source>
</evidence>
<dbReference type="EMBL" id="KV460694">
    <property type="protein sequence ID" value="OCA15980.1"/>
    <property type="molecule type" value="Genomic_DNA"/>
</dbReference>